<sequence>MKKKNVQTEKDNEREQYTKAIINRLKPILCGFNHKITPLHTTCDAIIIASGNAFELMYHLQRIPNMLSVLQQRVDVDKVPCIALGQAACDIMCPSLAMCRNFITIPVMPTDTLSSFLHGLSWIPFQLYHSFGGEEVETPDNAPMFCSKPENPKKTKVRKFLTEEEVLQIEFYQKAIFVLCHQKKTEYPSLPVIVMPKGSYLEIMGTKIRVGGANGVLKYPAYEDTVKGGTFCFVPNDGWLDSLFFHKSIIEGLPSLHSFTQIFYSFIFLCFLLHFYPVFLTNTKKIKCQHLSIPKKITTNKENILKIFLL</sequence>
<organism evidence="2 3">
    <name type="scientific">Reticulomyxa filosa</name>
    <dbReference type="NCBI Taxonomy" id="46433"/>
    <lineage>
        <taxon>Eukaryota</taxon>
        <taxon>Sar</taxon>
        <taxon>Rhizaria</taxon>
        <taxon>Retaria</taxon>
        <taxon>Foraminifera</taxon>
        <taxon>Monothalamids</taxon>
        <taxon>Reticulomyxidae</taxon>
        <taxon>Reticulomyxa</taxon>
    </lineage>
</organism>
<evidence type="ECO:0000313" key="3">
    <source>
        <dbReference type="Proteomes" id="UP000023152"/>
    </source>
</evidence>
<keyword evidence="1" id="KW-0472">Membrane</keyword>
<gene>
    <name evidence="2" type="ORF">RFI_21698</name>
</gene>
<dbReference type="Proteomes" id="UP000023152">
    <property type="component" value="Unassembled WGS sequence"/>
</dbReference>
<proteinExistence type="predicted"/>
<accession>X6MRC8</accession>
<evidence type="ECO:0000313" key="2">
    <source>
        <dbReference type="EMBL" id="ETO15665.1"/>
    </source>
</evidence>
<evidence type="ECO:0000256" key="1">
    <source>
        <dbReference type="SAM" id="Phobius"/>
    </source>
</evidence>
<keyword evidence="1" id="KW-0812">Transmembrane</keyword>
<keyword evidence="1" id="KW-1133">Transmembrane helix</keyword>
<feature type="transmembrane region" description="Helical" evidence="1">
    <location>
        <begin position="262"/>
        <end position="280"/>
    </location>
</feature>
<protein>
    <submittedName>
        <fullName evidence="2">Uncharacterized protein</fullName>
    </submittedName>
</protein>
<reference evidence="2 3" key="1">
    <citation type="journal article" date="2013" name="Curr. Biol.">
        <title>The Genome of the Foraminiferan Reticulomyxa filosa.</title>
        <authorList>
            <person name="Glockner G."/>
            <person name="Hulsmann N."/>
            <person name="Schleicher M."/>
            <person name="Noegel A.A."/>
            <person name="Eichinger L."/>
            <person name="Gallinger C."/>
            <person name="Pawlowski J."/>
            <person name="Sierra R."/>
            <person name="Euteneuer U."/>
            <person name="Pillet L."/>
            <person name="Moustafa A."/>
            <person name="Platzer M."/>
            <person name="Groth M."/>
            <person name="Szafranski K."/>
            <person name="Schliwa M."/>
        </authorList>
    </citation>
    <scope>NUCLEOTIDE SEQUENCE [LARGE SCALE GENOMIC DNA]</scope>
</reference>
<keyword evidence="3" id="KW-1185">Reference proteome</keyword>
<dbReference type="AlphaFoldDB" id="X6MRC8"/>
<dbReference type="EMBL" id="ASPP01018898">
    <property type="protein sequence ID" value="ETO15665.1"/>
    <property type="molecule type" value="Genomic_DNA"/>
</dbReference>
<comment type="caution">
    <text evidence="2">The sequence shown here is derived from an EMBL/GenBank/DDBJ whole genome shotgun (WGS) entry which is preliminary data.</text>
</comment>
<name>X6MRC8_RETFI</name>